<dbReference type="PANTHER" id="PTHR31172">
    <property type="entry name" value="STOMATAL CLOSURE-RELATED ACTIN-BINDING PROTEIN 1"/>
    <property type="match status" value="1"/>
</dbReference>
<dbReference type="SUPFAM" id="SSF47954">
    <property type="entry name" value="Cyclin-like"/>
    <property type="match status" value="2"/>
</dbReference>
<dbReference type="FunFam" id="1.10.472.10:FF:000154">
    <property type="entry name" value="Cyclin-B1-4"/>
    <property type="match status" value="1"/>
</dbReference>
<comment type="caution">
    <text evidence="10">The sequence shown here is derived from an EMBL/GenBank/DDBJ whole genome shotgun (WGS) entry which is preliminary data.</text>
</comment>
<dbReference type="GO" id="GO:0010332">
    <property type="term" value="P:response to gamma radiation"/>
    <property type="evidence" value="ECO:0007669"/>
    <property type="project" value="UniProtKB-ARBA"/>
</dbReference>
<evidence type="ECO:0000313" key="10">
    <source>
        <dbReference type="EMBL" id="PWZ11401.1"/>
    </source>
</evidence>
<dbReference type="Pfam" id="PF02984">
    <property type="entry name" value="Cyclin_C"/>
    <property type="match status" value="1"/>
</dbReference>
<feature type="coiled-coil region" evidence="6">
    <location>
        <begin position="128"/>
        <end position="276"/>
    </location>
</feature>
<feature type="compositionally biased region" description="Polar residues" evidence="7">
    <location>
        <begin position="717"/>
        <end position="728"/>
    </location>
</feature>
<dbReference type="FunFam" id="1.10.472.10:FF:000032">
    <property type="entry name" value="G2/mitotic-specific cyclin-1"/>
    <property type="match status" value="1"/>
</dbReference>
<dbReference type="EMBL" id="NCVQ01000009">
    <property type="protein sequence ID" value="PWZ11401.1"/>
    <property type="molecule type" value="Genomic_DNA"/>
</dbReference>
<organism evidence="10 11">
    <name type="scientific">Zea mays</name>
    <name type="common">Maize</name>
    <dbReference type="NCBI Taxonomy" id="4577"/>
    <lineage>
        <taxon>Eukaryota</taxon>
        <taxon>Viridiplantae</taxon>
        <taxon>Streptophyta</taxon>
        <taxon>Embryophyta</taxon>
        <taxon>Tracheophyta</taxon>
        <taxon>Spermatophyta</taxon>
        <taxon>Magnoliopsida</taxon>
        <taxon>Liliopsida</taxon>
        <taxon>Poales</taxon>
        <taxon>Poaceae</taxon>
        <taxon>PACMAD clade</taxon>
        <taxon>Panicoideae</taxon>
        <taxon>Andropogonodae</taxon>
        <taxon>Andropogoneae</taxon>
        <taxon>Tripsacinae</taxon>
        <taxon>Zea</taxon>
    </lineage>
</organism>
<evidence type="ECO:0000256" key="2">
    <source>
        <dbReference type="ARBA" id="ARBA00022618"/>
    </source>
</evidence>
<dbReference type="ExpressionAtlas" id="A0A3L6DUU5">
    <property type="expression patterns" value="baseline and differential"/>
</dbReference>
<gene>
    <name evidence="10" type="primary">CYCB1-1_5</name>
    <name evidence="10" type="ORF">Zm00014a_024282</name>
</gene>
<dbReference type="SMART" id="SM01332">
    <property type="entry name" value="Cyclin_C"/>
    <property type="match status" value="1"/>
</dbReference>
<dbReference type="Pfam" id="PF17684">
    <property type="entry name" value="SCAB-PH"/>
    <property type="match status" value="2"/>
</dbReference>
<dbReference type="InterPro" id="IPR039640">
    <property type="entry name" value="SCAB"/>
</dbReference>
<accession>A0A3L6DUU5</accession>
<evidence type="ECO:0000256" key="4">
    <source>
        <dbReference type="ARBA" id="ARBA00023306"/>
    </source>
</evidence>
<feature type="domain" description="Cyclin C-terminal" evidence="9">
    <location>
        <begin position="915"/>
        <end position="1038"/>
    </location>
</feature>
<dbReference type="Gene3D" id="1.20.5.440">
    <property type="entry name" value="ATP synthase delta/epsilon subunit, C-terminal domain"/>
    <property type="match status" value="1"/>
</dbReference>
<evidence type="ECO:0000256" key="1">
    <source>
        <dbReference type="ARBA" id="ARBA00006955"/>
    </source>
</evidence>
<feature type="compositionally biased region" description="Low complexity" evidence="7">
    <location>
        <begin position="600"/>
        <end position="609"/>
    </location>
</feature>
<dbReference type="InterPro" id="IPR032009">
    <property type="entry name" value="SCAB_CC"/>
</dbReference>
<proteinExistence type="inferred from homology"/>
<dbReference type="InterPro" id="IPR032012">
    <property type="entry name" value="SCAB-ABD"/>
</dbReference>
<evidence type="ECO:0000256" key="5">
    <source>
        <dbReference type="RuleBase" id="RU000383"/>
    </source>
</evidence>
<keyword evidence="2" id="KW-0132">Cell division</keyword>
<dbReference type="AlphaFoldDB" id="A0A3L6DUU5"/>
<dbReference type="InterPro" id="IPR013763">
    <property type="entry name" value="Cyclin-like_dom"/>
</dbReference>
<feature type="region of interest" description="Disordered" evidence="7">
    <location>
        <begin position="589"/>
        <end position="628"/>
    </location>
</feature>
<protein>
    <submittedName>
        <fullName evidence="10">Cyclin-B1-1</fullName>
    </submittedName>
</protein>
<name>A0A3L6DUU5_MAIZE</name>
<evidence type="ECO:0000259" key="9">
    <source>
        <dbReference type="SMART" id="SM01332"/>
    </source>
</evidence>
<dbReference type="GO" id="GO:0051301">
    <property type="term" value="P:cell division"/>
    <property type="evidence" value="ECO:0007669"/>
    <property type="project" value="UniProtKB-KW"/>
</dbReference>
<evidence type="ECO:0000259" key="8">
    <source>
        <dbReference type="SMART" id="SM00385"/>
    </source>
</evidence>
<dbReference type="InterPro" id="IPR036915">
    <property type="entry name" value="Cyclin-like_sf"/>
</dbReference>
<keyword evidence="6" id="KW-0175">Coiled coil</keyword>
<evidence type="ECO:0000256" key="6">
    <source>
        <dbReference type="SAM" id="Coils"/>
    </source>
</evidence>
<feature type="domain" description="Cyclin-like" evidence="8">
    <location>
        <begin position="822"/>
        <end position="906"/>
    </location>
</feature>
<evidence type="ECO:0000313" key="11">
    <source>
        <dbReference type="Proteomes" id="UP000251960"/>
    </source>
</evidence>
<dbReference type="SMART" id="SM00385">
    <property type="entry name" value="CYCLIN"/>
    <property type="match status" value="2"/>
</dbReference>
<evidence type="ECO:0000256" key="7">
    <source>
        <dbReference type="SAM" id="MobiDB-lite"/>
    </source>
</evidence>
<reference evidence="10 11" key="1">
    <citation type="journal article" date="2018" name="Nat. Genet.">
        <title>Extensive intraspecific gene order and gene structural variations between Mo17 and other maize genomes.</title>
        <authorList>
            <person name="Sun S."/>
            <person name="Zhou Y."/>
            <person name="Chen J."/>
            <person name="Shi J."/>
            <person name="Zhao H."/>
            <person name="Zhao H."/>
            <person name="Song W."/>
            <person name="Zhang M."/>
            <person name="Cui Y."/>
            <person name="Dong X."/>
            <person name="Liu H."/>
            <person name="Ma X."/>
            <person name="Jiao Y."/>
            <person name="Wang B."/>
            <person name="Wei X."/>
            <person name="Stein J.C."/>
            <person name="Glaubitz J.C."/>
            <person name="Lu F."/>
            <person name="Yu G."/>
            <person name="Liang C."/>
            <person name="Fengler K."/>
            <person name="Li B."/>
            <person name="Rafalski A."/>
            <person name="Schnable P.S."/>
            <person name="Ware D.H."/>
            <person name="Buckler E.S."/>
            <person name="Lai J."/>
        </authorList>
    </citation>
    <scope>NUCLEOTIDE SEQUENCE [LARGE SCALE GENOMIC DNA]</scope>
    <source>
        <strain evidence="11">cv. Missouri 17</strain>
        <tissue evidence="10">Seedling</tissue>
    </source>
</reference>
<feature type="region of interest" description="Disordered" evidence="7">
    <location>
        <begin position="690"/>
        <end position="732"/>
    </location>
</feature>
<dbReference type="PANTHER" id="PTHR31172:SF3">
    <property type="entry name" value="STOMATAL CLOSURE-RELATED ACTIN-BINDING PROTEIN 1"/>
    <property type="match status" value="1"/>
</dbReference>
<sequence length="1044" mass="116692">MTRVIHDSGDDMQKEALDLVSSDVNFPKGHFPDYRIGPNNQIIDPEETHEAVPLKEIVAKETAQLLEQHKRLSVRDLKEKFEKGLSGASKLSEEAKRREAASLDRQVLLKKLRDVLDTLKGRVAGRNRDDAEEAISLVEALAVQLTQREGELIYEKAEVKKLANFLKQATEDARKVAEEERALALAEIEKARAAIEKVEKAWHVHDFASSSREKAEIEELRKEVREARRIKMLHQPSKVMDMEFELQALRTLISEKTQLCNQLKKELAMIKRLEDDSSGLFELEGSNTLGSQLCIIPRVDGASNIANCPIQWYRVISGGTRELISGATKFMYAPEPFDVGRLLQAEIVLNADKIIVQTDGPVDNAAGLERYVDSLMKRTDIEFNVVVTQMNGKDYSSNSVHVFHIGKLRIKLRKGWSTKARESYSTTMKGRASAHTKGTRPVADVVRLLTVGLWDLQRLMVLLQPDPTLAHAQGSDFQLWDPEAVIAMLAVLSWREIPSPSRSIDSCSKSLSCVCLQLQWWVLRLVSVEGSGLVVLLCGSRGGGNAAARAVFWHPRKGSSYTLAFETDRDRNAAIMIARKFASNCNAEAEDEDEEMPTRNHNAAAAAAPQHHHHNRGGAPALGKSKAVPGRADAMNRRAPLGDIGNLVSVRPAEGKPQLQEQINRPITRSFGAQLVKNVQANAAIKNAAILPARHAPRQERKAPAKQPPPEDVIVLSSDSEQSRTQLESSASSVRSRKKVINTLSSVLSARSKAACGITDKRRQVAVIEDIDKLDVNNELAVVEYIEDIYTFYKIAQHDRRPCDYIDTQVEINPKMRAILAGWIIEVHHKFELMPETLYLTMYIIDQYLSLQPVLRRELQLVGVSAMLIACKYEEIWAPEVNDFILISDSAYSREQILSMEKGILNSLEWNLTVPTVYMFLVRFLKAATLGNKVEKEMENMVFFFAELALMQYGLVTRLPSLVAASVVYAARLTLKRAPLWTDTLKHHTGFRESETELIECTKMLVSAHSSAADSKLRAVYKKYSSEQFGGVALRPPAAAVEIK</sequence>
<keyword evidence="3 5" id="KW-0195">Cyclin</keyword>
<dbReference type="GO" id="GO:0003779">
    <property type="term" value="F:actin binding"/>
    <property type="evidence" value="ECO:0007669"/>
    <property type="project" value="InterPro"/>
</dbReference>
<dbReference type="Gene3D" id="2.60.40.2700">
    <property type="match status" value="1"/>
</dbReference>
<dbReference type="InterPro" id="IPR032015">
    <property type="entry name" value="SCAB-Ig"/>
</dbReference>
<dbReference type="InterPro" id="IPR041144">
    <property type="entry name" value="SCAB-PH"/>
</dbReference>
<dbReference type="Gene3D" id="1.10.472.10">
    <property type="entry name" value="Cyclin-like"/>
    <property type="match status" value="2"/>
</dbReference>
<dbReference type="Pfam" id="PF00134">
    <property type="entry name" value="Cyclin_N"/>
    <property type="match status" value="1"/>
</dbReference>
<dbReference type="Pfam" id="PF16709">
    <property type="entry name" value="SCAB-Ig"/>
    <property type="match status" value="1"/>
</dbReference>
<dbReference type="Proteomes" id="UP000251960">
    <property type="component" value="Chromosome 8"/>
</dbReference>
<feature type="domain" description="Cyclin-like" evidence="8">
    <location>
        <begin position="919"/>
        <end position="1007"/>
    </location>
</feature>
<dbReference type="GO" id="GO:0007015">
    <property type="term" value="P:actin filament organization"/>
    <property type="evidence" value="ECO:0007669"/>
    <property type="project" value="InterPro"/>
</dbReference>
<dbReference type="GO" id="GO:0010119">
    <property type="term" value="P:regulation of stomatal movement"/>
    <property type="evidence" value="ECO:0007669"/>
    <property type="project" value="InterPro"/>
</dbReference>
<dbReference type="Pfam" id="PF16711">
    <property type="entry name" value="SCAB-ABD"/>
    <property type="match status" value="1"/>
</dbReference>
<evidence type="ECO:0000256" key="3">
    <source>
        <dbReference type="ARBA" id="ARBA00023127"/>
    </source>
</evidence>
<comment type="similarity">
    <text evidence="1">Belongs to the cyclin family. Cyclin AB subfamily.</text>
</comment>
<dbReference type="Pfam" id="PF16712">
    <property type="entry name" value="SCAB_CC"/>
    <property type="match status" value="1"/>
</dbReference>
<dbReference type="InterPro" id="IPR006671">
    <property type="entry name" value="Cyclin_N"/>
</dbReference>
<dbReference type="InterPro" id="IPR004367">
    <property type="entry name" value="Cyclin_C-dom"/>
</dbReference>
<keyword evidence="4" id="KW-0131">Cell cycle</keyword>
<dbReference type="Gene3D" id="2.30.29.140">
    <property type="match status" value="2"/>
</dbReference>